<dbReference type="Gene3D" id="1.10.10.580">
    <property type="entry name" value="Structural maintenance of chromosome 1. Chain E"/>
    <property type="match status" value="1"/>
</dbReference>
<comment type="subunit">
    <text evidence="5">Component of a cohesin-like complex composed of ScpA, ScpB and the Smc homodimer, in which ScpA and ScpB bind to the head domain of Smc. The presence of the three proteins is required for the association of the complex with DNA.</text>
</comment>
<accession>A0A1H4CHA1</accession>
<dbReference type="GO" id="GO:0006260">
    <property type="term" value="P:DNA replication"/>
    <property type="evidence" value="ECO:0007669"/>
    <property type="project" value="UniProtKB-UniRule"/>
</dbReference>
<dbReference type="Proteomes" id="UP000198584">
    <property type="component" value="Unassembled WGS sequence"/>
</dbReference>
<proteinExistence type="inferred from homology"/>
<evidence type="ECO:0000256" key="1">
    <source>
        <dbReference type="ARBA" id="ARBA00022618"/>
    </source>
</evidence>
<dbReference type="InterPro" id="IPR003768">
    <property type="entry name" value="ScpA"/>
</dbReference>
<dbReference type="Pfam" id="PF02616">
    <property type="entry name" value="SMC_ScpA"/>
    <property type="match status" value="1"/>
</dbReference>
<dbReference type="AlphaFoldDB" id="A0A1H4CHA1"/>
<comment type="subcellular location">
    <subcellularLocation>
        <location evidence="5">Cytoplasm</location>
    </subcellularLocation>
    <text evidence="5">Associated with two foci at the outer edges of the nucleoid region in young cells, and at four foci within both cell halves in older cells.</text>
</comment>
<dbReference type="OrthoDB" id="9811016at2"/>
<name>A0A1H4CHA1_9BACI</name>
<dbReference type="GO" id="GO:0007059">
    <property type="term" value="P:chromosome segregation"/>
    <property type="evidence" value="ECO:0007669"/>
    <property type="project" value="UniProtKB-UniRule"/>
</dbReference>
<evidence type="ECO:0000256" key="3">
    <source>
        <dbReference type="ARBA" id="ARBA00023306"/>
    </source>
</evidence>
<dbReference type="NCBIfam" id="NF000995">
    <property type="entry name" value="PRK00104.1-4"/>
    <property type="match status" value="1"/>
</dbReference>
<keyword evidence="2 5" id="KW-0159">Chromosome partition</keyword>
<keyword evidence="1 5" id="KW-0132">Cell division</keyword>
<organism evidence="6 7">
    <name type="scientific">Thalassobacillus cyri</name>
    <dbReference type="NCBI Taxonomy" id="571932"/>
    <lineage>
        <taxon>Bacteria</taxon>
        <taxon>Bacillati</taxon>
        <taxon>Bacillota</taxon>
        <taxon>Bacilli</taxon>
        <taxon>Bacillales</taxon>
        <taxon>Bacillaceae</taxon>
        <taxon>Thalassobacillus</taxon>
    </lineage>
</organism>
<evidence type="ECO:0000256" key="4">
    <source>
        <dbReference type="ARBA" id="ARBA00044777"/>
    </source>
</evidence>
<evidence type="ECO:0000313" key="6">
    <source>
        <dbReference type="EMBL" id="SEA59720.1"/>
    </source>
</evidence>
<evidence type="ECO:0000313" key="7">
    <source>
        <dbReference type="Proteomes" id="UP000198584"/>
    </source>
</evidence>
<dbReference type="GO" id="GO:0051301">
    <property type="term" value="P:cell division"/>
    <property type="evidence" value="ECO:0007669"/>
    <property type="project" value="UniProtKB-KW"/>
</dbReference>
<dbReference type="GO" id="GO:0005737">
    <property type="term" value="C:cytoplasm"/>
    <property type="evidence" value="ECO:0007669"/>
    <property type="project" value="UniProtKB-SubCell"/>
</dbReference>
<reference evidence="6 7" key="1">
    <citation type="submission" date="2016-10" db="EMBL/GenBank/DDBJ databases">
        <authorList>
            <person name="de Groot N.N."/>
        </authorList>
    </citation>
    <scope>NUCLEOTIDE SEQUENCE [LARGE SCALE GENOMIC DNA]</scope>
    <source>
        <strain evidence="6 7">CCM7597</strain>
    </source>
</reference>
<dbReference type="Gene3D" id="6.10.250.2410">
    <property type="match status" value="1"/>
</dbReference>
<dbReference type="RefSeq" id="WP_093044583.1">
    <property type="nucleotide sequence ID" value="NZ_FNQR01000006.1"/>
</dbReference>
<keyword evidence="3 5" id="KW-0131">Cell cycle</keyword>
<protein>
    <recommendedName>
        <fullName evidence="4 5">Segregation and condensation protein A</fullName>
    </recommendedName>
</protein>
<evidence type="ECO:0000256" key="5">
    <source>
        <dbReference type="HAMAP-Rule" id="MF_01805"/>
    </source>
</evidence>
<dbReference type="EMBL" id="FNQR01000006">
    <property type="protein sequence ID" value="SEA59720.1"/>
    <property type="molecule type" value="Genomic_DNA"/>
</dbReference>
<dbReference type="PANTHER" id="PTHR33969">
    <property type="entry name" value="SEGREGATION AND CONDENSATION PROTEIN A"/>
    <property type="match status" value="1"/>
</dbReference>
<evidence type="ECO:0000256" key="2">
    <source>
        <dbReference type="ARBA" id="ARBA00022829"/>
    </source>
</evidence>
<keyword evidence="7" id="KW-1185">Reference proteome</keyword>
<dbReference type="PANTHER" id="PTHR33969:SF2">
    <property type="entry name" value="SEGREGATION AND CONDENSATION PROTEIN A"/>
    <property type="match status" value="1"/>
</dbReference>
<dbReference type="InterPro" id="IPR023093">
    <property type="entry name" value="ScpA-like_C"/>
</dbReference>
<keyword evidence="5" id="KW-0963">Cytoplasm</keyword>
<comment type="similarity">
    <text evidence="5">Belongs to the ScpA family.</text>
</comment>
<comment type="function">
    <text evidence="5">Participates in chromosomal partition during cell division. May act via the formation of a condensin-like complex containing Smc and ScpB that pull DNA away from mid-cell into both cell halves.</text>
</comment>
<sequence>MKQSYQVKIDAFEGPLDLLLHLINQYEIDIYGIPVADITEQYMAYIHTMQQLELDIASEYLVMAASLLAMKSQMLLPNQPIELDDEEDMEEDPREELMRRLIEYRRYKDAALLLKEKEEKADRIYTKPPSNLDAYQEEQPVIRKGEGSIYDMLGAMAKILKGHRATNSKRTGTKVQRDEIPIQLRMSEIMDHIDKSGSAVKFDDLFPQPSRSHIVVTFMALLELMKGNEIYCVQEKHFDELLVYKMEG</sequence>
<dbReference type="HAMAP" id="MF_01805">
    <property type="entry name" value="ScpA"/>
    <property type="match status" value="1"/>
</dbReference>
<gene>
    <name evidence="5" type="primary">scpA</name>
    <name evidence="6" type="ORF">SAMN05421743_10655</name>
</gene>
<dbReference type="STRING" id="571932.SAMN05421743_10655"/>